<gene>
    <name evidence="2" type="ORF">FZC80_16145</name>
</gene>
<organism evidence="2 3">
    <name type="scientific">Rossellomorea aquimaris</name>
    <dbReference type="NCBI Taxonomy" id="189382"/>
    <lineage>
        <taxon>Bacteria</taxon>
        <taxon>Bacillati</taxon>
        <taxon>Bacillota</taxon>
        <taxon>Bacilli</taxon>
        <taxon>Bacillales</taxon>
        <taxon>Bacillaceae</taxon>
        <taxon>Rossellomorea</taxon>
    </lineage>
</organism>
<dbReference type="OrthoDB" id="6197054at2"/>
<protein>
    <submittedName>
        <fullName evidence="2">Transposase</fullName>
    </submittedName>
</protein>
<evidence type="ECO:0000313" key="3">
    <source>
        <dbReference type="Proteomes" id="UP000325054"/>
    </source>
</evidence>
<evidence type="ECO:0000313" key="2">
    <source>
        <dbReference type="EMBL" id="TYS75737.1"/>
    </source>
</evidence>
<dbReference type="EMBL" id="VTEW01000015">
    <property type="protein sequence ID" value="TYS75737.1"/>
    <property type="molecule type" value="Genomic_DNA"/>
</dbReference>
<dbReference type="InterPro" id="IPR002560">
    <property type="entry name" value="Transposase_DDE"/>
</dbReference>
<feature type="domain" description="Transposase IS204/IS1001/IS1096/IS1165 DDE" evidence="1">
    <location>
        <begin position="3"/>
        <end position="103"/>
    </location>
</feature>
<comment type="caution">
    <text evidence="2">The sequence shown here is derived from an EMBL/GenBank/DDBJ whole genome shotgun (WGS) entry which is preliminary data.</text>
</comment>
<dbReference type="Proteomes" id="UP000325054">
    <property type="component" value="Unassembled WGS sequence"/>
</dbReference>
<proteinExistence type="predicted"/>
<dbReference type="AlphaFoldDB" id="A0A5D4TJB0"/>
<dbReference type="Pfam" id="PF01610">
    <property type="entry name" value="DDE_Tnp_ISL3"/>
    <property type="match status" value="1"/>
</dbReference>
<evidence type="ECO:0000259" key="1">
    <source>
        <dbReference type="Pfam" id="PF01610"/>
    </source>
</evidence>
<accession>A0A5D4TJB0</accession>
<sequence length="104" mass="12470">MNQLNDRQRWYLERYLGLSEELRVAYALKEAYSLWFQEAKEIGTSAHNKVKEGLYNFYRQVESSSLKEFHQAIQTFKNWQIEILNSFAFNYNNGFVEGCDRQVE</sequence>
<reference evidence="2 3" key="1">
    <citation type="submission" date="2019-08" db="EMBL/GenBank/DDBJ databases">
        <title>Bacillus genomes from the desert of Cuatro Cienegas, Coahuila.</title>
        <authorList>
            <person name="Olmedo-Alvarez G."/>
        </authorList>
    </citation>
    <scope>NUCLEOTIDE SEQUENCE [LARGE SCALE GENOMIC DNA]</scope>
    <source>
        <strain evidence="2 3">CH451a_14T</strain>
    </source>
</reference>
<name>A0A5D4TJB0_9BACI</name>